<dbReference type="InterPro" id="IPR001841">
    <property type="entry name" value="Znf_RING"/>
</dbReference>
<dbReference type="SUPFAM" id="SSF57850">
    <property type="entry name" value="RING/U-box"/>
    <property type="match status" value="1"/>
</dbReference>
<reference evidence="7" key="2">
    <citation type="submission" date="2021-11" db="EMBL/GenBank/DDBJ databases">
        <authorList>
            <consortium name="Genoscope - CEA"/>
            <person name="William W."/>
        </authorList>
    </citation>
    <scope>NUCLEOTIDE SEQUENCE</scope>
</reference>
<dbReference type="OrthoDB" id="9984778at2759"/>
<feature type="region of interest" description="Disordered" evidence="2">
    <location>
        <begin position="70"/>
        <end position="89"/>
    </location>
</feature>
<feature type="transmembrane region" description="Helical" evidence="3">
    <location>
        <begin position="436"/>
        <end position="458"/>
    </location>
</feature>
<dbReference type="SMART" id="SM00184">
    <property type="entry name" value="RING"/>
    <property type="match status" value="1"/>
</dbReference>
<protein>
    <recommendedName>
        <fullName evidence="5">RING-type domain-containing protein</fullName>
    </recommendedName>
</protein>
<keyword evidence="3" id="KW-0472">Membrane</keyword>
<keyword evidence="3" id="KW-0812">Transmembrane</keyword>
<sequence length="956" mass="105021">MRALTFLLVLTAGCRAENATKNATANATGAATSTLVELDEKKPRRRPKKTAEKTLDQLLEQLFEANSVQSAAAATPAQKKKRRKKAKDLDVSDDSESLEAFVNKLLASDKDDKDDAVSKIFGAGDLAGLEAELSKQARELADLLKPTKTKKNSGFRTVEISTEDLAKLFPSANDQKVQVQLGDGQVFTVDFDGDIQKSILQKSKKNPVPTVAAFLESVSGRQTDNFDFPCSTEPCAGVCIVGSGSRYIDGWYARGPCAGEVCTYIQGDVTLSQFTQPSGTSHWFVSNERNPETPSDDVDYLRTIKAGASQKPPEARSAWGIVDRASTVAHAELTEEEARIIASDWPTRAPFVLRAQRGTVCQDALEKLSGEDVPALLDALLDGSAEGLKRVERALSRLAKPESWKSIAATWLLKVLDDGTLEDILDGADAQYREDVLVLAAVGVAVLTAFLMLALWLGRRVLFENVDRPFFDQRENDDILGVAPTPQIGGEGWASESEDDEPREVTFDPVPRTEWRAVLRRFEGHFVVPVALLLLMILREAAATPSQLTSAFVSAYQKHPRVVVALALNASLRFALSVVALTRHIISWVGADDWRGATKAAGDEALWLMAIALARDLRKGEDGLDESLRDAFLGALVAGAVALVAKLCRARAARLALDEPLEASYAAVYKRVRAHLVLLLCVLLLEGFVVGASVYYFRTMETGAFWRYSLPRKLRAAALCARTVSRTTQVFLHVCCTLIFGKDAMLVSALRRPTREAFALEWRFHARAKPSPRRAVASYYCELWCHCIELVVALAWYGYELIRGALEPTAGSVLFSLYAQHAFGKLRAKVAYHREWLQLNTRAKDERALFVPASEAVVERYDDICVICHDNFEVDGARRLRRTTPIKLPRCAHLLHRGCLEVCLENAHRTLRPLVCPICTAPMRRGEAAPEPVVAPGPDLPVVGDFAAAAPEEEVE</sequence>
<keyword evidence="4" id="KW-0732">Signal</keyword>
<dbReference type="EMBL" id="CAKKNE010000005">
    <property type="protein sequence ID" value="CAH0378013.1"/>
    <property type="molecule type" value="Genomic_DNA"/>
</dbReference>
<dbReference type="GO" id="GO:0008270">
    <property type="term" value="F:zinc ion binding"/>
    <property type="evidence" value="ECO:0007669"/>
    <property type="project" value="UniProtKB-KW"/>
</dbReference>
<dbReference type="EMBL" id="HBIW01024759">
    <property type="protein sequence ID" value="CAE0705912.1"/>
    <property type="molecule type" value="Transcribed_RNA"/>
</dbReference>
<dbReference type="Proteomes" id="UP000789595">
    <property type="component" value="Unassembled WGS sequence"/>
</dbReference>
<evidence type="ECO:0000313" key="7">
    <source>
        <dbReference type="EMBL" id="CAH0378013.1"/>
    </source>
</evidence>
<keyword evidence="1" id="KW-0479">Metal-binding</keyword>
<evidence type="ECO:0000313" key="8">
    <source>
        <dbReference type="Proteomes" id="UP000789595"/>
    </source>
</evidence>
<feature type="transmembrane region" description="Helical" evidence="3">
    <location>
        <begin position="676"/>
        <end position="697"/>
    </location>
</feature>
<organism evidence="6">
    <name type="scientific">Pelagomonas calceolata</name>
    <dbReference type="NCBI Taxonomy" id="35677"/>
    <lineage>
        <taxon>Eukaryota</taxon>
        <taxon>Sar</taxon>
        <taxon>Stramenopiles</taxon>
        <taxon>Ochrophyta</taxon>
        <taxon>Pelagophyceae</taxon>
        <taxon>Pelagomonadales</taxon>
        <taxon>Pelagomonadaceae</taxon>
        <taxon>Pelagomonas</taxon>
    </lineage>
</organism>
<dbReference type="AlphaFoldDB" id="A0A7S4EDC8"/>
<evidence type="ECO:0000256" key="2">
    <source>
        <dbReference type="SAM" id="MobiDB-lite"/>
    </source>
</evidence>
<evidence type="ECO:0000259" key="5">
    <source>
        <dbReference type="PROSITE" id="PS50089"/>
    </source>
</evidence>
<keyword evidence="3" id="KW-1133">Transmembrane helix</keyword>
<evidence type="ECO:0000313" key="6">
    <source>
        <dbReference type="EMBL" id="CAE0705912.1"/>
    </source>
</evidence>
<evidence type="ECO:0000256" key="1">
    <source>
        <dbReference type="PROSITE-ProRule" id="PRU00175"/>
    </source>
</evidence>
<gene>
    <name evidence="6" type="ORF">PCAL00307_LOCUS21362</name>
    <name evidence="7" type="ORF">PECAL_5P25330</name>
</gene>
<dbReference type="Gene3D" id="3.30.40.10">
    <property type="entry name" value="Zinc/RING finger domain, C3HC4 (zinc finger)"/>
    <property type="match status" value="1"/>
</dbReference>
<name>A0A7S4EDC8_9STRA</name>
<feature type="signal peptide" evidence="4">
    <location>
        <begin position="1"/>
        <end position="16"/>
    </location>
</feature>
<keyword evidence="1" id="KW-0863">Zinc-finger</keyword>
<feature type="domain" description="RING-type" evidence="5">
    <location>
        <begin position="865"/>
        <end position="920"/>
    </location>
</feature>
<reference evidence="6" key="1">
    <citation type="submission" date="2021-01" db="EMBL/GenBank/DDBJ databases">
        <authorList>
            <person name="Corre E."/>
            <person name="Pelletier E."/>
            <person name="Niang G."/>
            <person name="Scheremetjew M."/>
            <person name="Finn R."/>
            <person name="Kale V."/>
            <person name="Holt S."/>
            <person name="Cochrane G."/>
            <person name="Meng A."/>
            <person name="Brown T."/>
            <person name="Cohen L."/>
        </authorList>
    </citation>
    <scope>NUCLEOTIDE SEQUENCE</scope>
    <source>
        <strain evidence="6">CCMP1756</strain>
    </source>
</reference>
<dbReference type="InterPro" id="IPR013083">
    <property type="entry name" value="Znf_RING/FYVE/PHD"/>
</dbReference>
<proteinExistence type="predicted"/>
<feature type="chain" id="PRO_5035681111" description="RING-type domain-containing protein" evidence="4">
    <location>
        <begin position="17"/>
        <end position="956"/>
    </location>
</feature>
<keyword evidence="1" id="KW-0862">Zinc</keyword>
<keyword evidence="8" id="KW-1185">Reference proteome</keyword>
<evidence type="ECO:0000256" key="3">
    <source>
        <dbReference type="SAM" id="Phobius"/>
    </source>
</evidence>
<accession>A0A7S4EDC8</accession>
<evidence type="ECO:0000256" key="4">
    <source>
        <dbReference type="SAM" id="SignalP"/>
    </source>
</evidence>
<dbReference type="PROSITE" id="PS50089">
    <property type="entry name" value="ZF_RING_2"/>
    <property type="match status" value="1"/>
</dbReference>